<dbReference type="STRING" id="1003.SAMN04488541_1002133"/>
<dbReference type="Pfam" id="PF13689">
    <property type="entry name" value="DUF4154"/>
    <property type="match status" value="1"/>
</dbReference>
<dbReference type="RefSeq" id="WP_091538957.1">
    <property type="nucleotide sequence ID" value="NZ_FONY01000002.1"/>
</dbReference>
<protein>
    <recommendedName>
        <fullName evidence="4">DUF4154 domain-containing protein</fullName>
    </recommendedName>
</protein>
<proteinExistence type="predicted"/>
<organism evidence="2 3">
    <name type="scientific">Thermoflexibacter ruber</name>
    <dbReference type="NCBI Taxonomy" id="1003"/>
    <lineage>
        <taxon>Bacteria</taxon>
        <taxon>Pseudomonadati</taxon>
        <taxon>Bacteroidota</taxon>
        <taxon>Cytophagia</taxon>
        <taxon>Cytophagales</taxon>
        <taxon>Thermoflexibacteraceae</taxon>
        <taxon>Thermoflexibacter</taxon>
    </lineage>
</organism>
<gene>
    <name evidence="2" type="ORF">SAMN04488541_1002133</name>
</gene>
<evidence type="ECO:0000313" key="2">
    <source>
        <dbReference type="EMBL" id="SFE51094.1"/>
    </source>
</evidence>
<keyword evidence="1" id="KW-0732">Signal</keyword>
<feature type="signal peptide" evidence="1">
    <location>
        <begin position="1"/>
        <end position="24"/>
    </location>
</feature>
<dbReference type="AlphaFoldDB" id="A0A1I2B4K6"/>
<sequence>MKIIGNIFKLLVIVFCLCHLPLQAQDTSNNYRVYAGLLYHFTKYVEWPSQRQQGDFVIGVYGDDEMLSATQNLMKNRFISNQKISVKKITKEEDIVNCHIIFVERNFSYKFKSIQPKSQANHILIVTEDSNLAKKGAGINFVIQGDKLKFEMNKSAIESAGLKVSNELVKLSILVG</sequence>
<evidence type="ECO:0008006" key="4">
    <source>
        <dbReference type="Google" id="ProtNLM"/>
    </source>
</evidence>
<evidence type="ECO:0000256" key="1">
    <source>
        <dbReference type="SAM" id="SignalP"/>
    </source>
</evidence>
<dbReference type="InterPro" id="IPR025293">
    <property type="entry name" value="YfiR/HmsC-like"/>
</dbReference>
<evidence type="ECO:0000313" key="3">
    <source>
        <dbReference type="Proteomes" id="UP000199513"/>
    </source>
</evidence>
<accession>A0A1I2B4K6</accession>
<dbReference type="OrthoDB" id="1342147at2"/>
<name>A0A1I2B4K6_9BACT</name>
<dbReference type="EMBL" id="FONY01000002">
    <property type="protein sequence ID" value="SFE51094.1"/>
    <property type="molecule type" value="Genomic_DNA"/>
</dbReference>
<reference evidence="2 3" key="1">
    <citation type="submission" date="2016-10" db="EMBL/GenBank/DDBJ databases">
        <authorList>
            <person name="de Groot N.N."/>
        </authorList>
    </citation>
    <scope>NUCLEOTIDE SEQUENCE [LARGE SCALE GENOMIC DNA]</scope>
    <source>
        <strain>GEY</strain>
        <strain evidence="3">DSM 9560</strain>
    </source>
</reference>
<feature type="chain" id="PRO_5011458460" description="DUF4154 domain-containing protein" evidence="1">
    <location>
        <begin position="25"/>
        <end position="176"/>
    </location>
</feature>
<keyword evidence="3" id="KW-1185">Reference proteome</keyword>
<dbReference type="Proteomes" id="UP000199513">
    <property type="component" value="Unassembled WGS sequence"/>
</dbReference>